<evidence type="ECO:0008006" key="3">
    <source>
        <dbReference type="Google" id="ProtNLM"/>
    </source>
</evidence>
<accession>A0ABR4Y661</accession>
<protein>
    <recommendedName>
        <fullName evidence="3">DUF3954 domain-containing protein</fullName>
    </recommendedName>
</protein>
<sequence>MTQQTSIEQINTSENGVYIVQDGVITPLKPKQFGQDTIIWHNGQVLDVERAERIRIKKTK</sequence>
<dbReference type="Proteomes" id="UP000030487">
    <property type="component" value="Unassembled WGS sequence"/>
</dbReference>
<dbReference type="RefSeq" id="WP_036075094.1">
    <property type="nucleotide sequence ID" value="NZ_AVCW01000032.1"/>
</dbReference>
<evidence type="ECO:0000313" key="1">
    <source>
        <dbReference type="EMBL" id="KGR89198.1"/>
    </source>
</evidence>
<organism evidence="1 2">
    <name type="scientific">Lysinibacillus boronitolerans JCM 21713 = 10a = NBRC 103108</name>
    <dbReference type="NCBI Taxonomy" id="1294264"/>
    <lineage>
        <taxon>Bacteria</taxon>
        <taxon>Bacillati</taxon>
        <taxon>Bacillota</taxon>
        <taxon>Bacilli</taxon>
        <taxon>Bacillales</taxon>
        <taxon>Bacillaceae</taxon>
        <taxon>Lysinibacillus</taxon>
    </lineage>
</organism>
<evidence type="ECO:0000313" key="2">
    <source>
        <dbReference type="Proteomes" id="UP000030487"/>
    </source>
</evidence>
<comment type="caution">
    <text evidence="1">The sequence shown here is derived from an EMBL/GenBank/DDBJ whole genome shotgun (WGS) entry which is preliminary data.</text>
</comment>
<dbReference type="EMBL" id="JPVR01000050">
    <property type="protein sequence ID" value="KGR89198.1"/>
    <property type="molecule type" value="Genomic_DNA"/>
</dbReference>
<gene>
    <name evidence="1" type="ORF">CD31_01125</name>
</gene>
<keyword evidence="2" id="KW-1185">Reference proteome</keyword>
<name>A0ABR4Y661_9BACI</name>
<reference evidence="1 2" key="1">
    <citation type="submission" date="2014-02" db="EMBL/GenBank/DDBJ databases">
        <title>Draft genome sequence of Lysinibacillus boronitolerans NBRC 103108.</title>
        <authorList>
            <person name="Zhang F."/>
            <person name="Wang G."/>
            <person name="Zhang L."/>
        </authorList>
    </citation>
    <scope>NUCLEOTIDE SEQUENCE [LARGE SCALE GENOMIC DNA]</scope>
    <source>
        <strain evidence="1 2">NBRC 103108</strain>
    </source>
</reference>
<proteinExistence type="predicted"/>